<dbReference type="AlphaFoldDB" id="A0A7X1B6Q9"/>
<accession>A0A7X1B6Q9</accession>
<keyword evidence="4" id="KW-1185">Reference proteome</keyword>
<dbReference type="RefSeq" id="WP_185660571.1">
    <property type="nucleotide sequence ID" value="NZ_CAWPOO010000012.1"/>
</dbReference>
<feature type="signal peptide" evidence="2">
    <location>
        <begin position="1"/>
        <end position="21"/>
    </location>
</feature>
<protein>
    <recommendedName>
        <fullName evidence="5">PEP-CTERM protein-sorting domain-containing protein</fullName>
    </recommendedName>
</protein>
<proteinExistence type="predicted"/>
<feature type="transmembrane region" description="Helical" evidence="1">
    <location>
        <begin position="229"/>
        <end position="245"/>
    </location>
</feature>
<reference evidence="3 4" key="1">
    <citation type="submission" date="2020-07" db="EMBL/GenBank/DDBJ databases">
        <authorList>
            <person name="Feng X."/>
        </authorList>
    </citation>
    <scope>NUCLEOTIDE SEQUENCE [LARGE SCALE GENOMIC DNA]</scope>
    <source>
        <strain evidence="3 4">JCM23202</strain>
    </source>
</reference>
<evidence type="ECO:0000256" key="2">
    <source>
        <dbReference type="SAM" id="SignalP"/>
    </source>
</evidence>
<dbReference type="Proteomes" id="UP000526501">
    <property type="component" value="Unassembled WGS sequence"/>
</dbReference>
<name>A0A7X1B6Q9_9BACT</name>
<sequence>MKSLKTCLVAVLVAAIFPLQEVVCIENGSFEDGISGWSPFLWTDYTEGPFLWSYDWPGLEYPYDYITIPLFSDPTEGFVTNPASTLSPSGSMLQLYYTEPTLWYHITSPDHELWIMRPVEYGFGFYQDIELEKGEILSGWARFDTTAYERDRSHATVAVNDSVVWSVGASDFSKPWPSLDVGDSGWQYWSFYASSSGTYRLSLDLYGDFGDSSTAYFDTIKVTVPDSNLGMSFIISLFVLFVAIGRKRNRRN</sequence>
<dbReference type="EMBL" id="JACHVC010000012">
    <property type="protein sequence ID" value="MBC2606704.1"/>
    <property type="molecule type" value="Genomic_DNA"/>
</dbReference>
<gene>
    <name evidence="3" type="ORF">H5P27_11690</name>
</gene>
<organism evidence="3 4">
    <name type="scientific">Pelagicoccus albus</name>
    <dbReference type="NCBI Taxonomy" id="415222"/>
    <lineage>
        <taxon>Bacteria</taxon>
        <taxon>Pseudomonadati</taxon>
        <taxon>Verrucomicrobiota</taxon>
        <taxon>Opitutia</taxon>
        <taxon>Puniceicoccales</taxon>
        <taxon>Pelagicoccaceae</taxon>
        <taxon>Pelagicoccus</taxon>
    </lineage>
</organism>
<evidence type="ECO:0000313" key="3">
    <source>
        <dbReference type="EMBL" id="MBC2606704.1"/>
    </source>
</evidence>
<keyword evidence="1" id="KW-1133">Transmembrane helix</keyword>
<evidence type="ECO:0008006" key="5">
    <source>
        <dbReference type="Google" id="ProtNLM"/>
    </source>
</evidence>
<comment type="caution">
    <text evidence="3">The sequence shown here is derived from an EMBL/GenBank/DDBJ whole genome shotgun (WGS) entry which is preliminary data.</text>
</comment>
<keyword evidence="1" id="KW-0472">Membrane</keyword>
<evidence type="ECO:0000256" key="1">
    <source>
        <dbReference type="SAM" id="Phobius"/>
    </source>
</evidence>
<keyword evidence="2" id="KW-0732">Signal</keyword>
<feature type="chain" id="PRO_5031201255" description="PEP-CTERM protein-sorting domain-containing protein" evidence="2">
    <location>
        <begin position="22"/>
        <end position="252"/>
    </location>
</feature>
<evidence type="ECO:0000313" key="4">
    <source>
        <dbReference type="Proteomes" id="UP000526501"/>
    </source>
</evidence>
<keyword evidence="1" id="KW-0812">Transmembrane</keyword>